<evidence type="ECO:0000313" key="2">
    <source>
        <dbReference type="EMBL" id="KAJ4974700.1"/>
    </source>
</evidence>
<evidence type="ECO:0000256" key="1">
    <source>
        <dbReference type="SAM" id="MobiDB-lite"/>
    </source>
</evidence>
<organism evidence="2 3">
    <name type="scientific">Protea cynaroides</name>
    <dbReference type="NCBI Taxonomy" id="273540"/>
    <lineage>
        <taxon>Eukaryota</taxon>
        <taxon>Viridiplantae</taxon>
        <taxon>Streptophyta</taxon>
        <taxon>Embryophyta</taxon>
        <taxon>Tracheophyta</taxon>
        <taxon>Spermatophyta</taxon>
        <taxon>Magnoliopsida</taxon>
        <taxon>Proteales</taxon>
        <taxon>Proteaceae</taxon>
        <taxon>Protea</taxon>
    </lineage>
</organism>
<dbReference type="EMBL" id="JAMYWD010000004">
    <property type="protein sequence ID" value="KAJ4974700.1"/>
    <property type="molecule type" value="Genomic_DNA"/>
</dbReference>
<proteinExistence type="predicted"/>
<feature type="compositionally biased region" description="Basic and acidic residues" evidence="1">
    <location>
        <begin position="171"/>
        <end position="182"/>
    </location>
</feature>
<dbReference type="AlphaFoldDB" id="A0A9Q0QWW0"/>
<name>A0A9Q0QWW0_9MAGN</name>
<reference evidence="2" key="1">
    <citation type="journal article" date="2023" name="Plant J.">
        <title>The genome of the king protea, Protea cynaroides.</title>
        <authorList>
            <person name="Chang J."/>
            <person name="Duong T.A."/>
            <person name="Schoeman C."/>
            <person name="Ma X."/>
            <person name="Roodt D."/>
            <person name="Barker N."/>
            <person name="Li Z."/>
            <person name="Van de Peer Y."/>
            <person name="Mizrachi E."/>
        </authorList>
    </citation>
    <scope>NUCLEOTIDE SEQUENCE</scope>
    <source>
        <tissue evidence="2">Young leaves</tissue>
    </source>
</reference>
<gene>
    <name evidence="2" type="ORF">NE237_007874</name>
</gene>
<feature type="region of interest" description="Disordered" evidence="1">
    <location>
        <begin position="149"/>
        <end position="182"/>
    </location>
</feature>
<accession>A0A9Q0QWW0</accession>
<sequence>MEADWLNLCCSCNPTIGGARFLDDADVTSDENEISVLEELKESIGVNCAGIASDFLDWNAGVGDCSGERRAEIYSFSSSRNPTPRGSNFNNADFYSMMGCQGFPARHSNFRLADPRPSNLEENLAPESQALSSPRFGFYPAIPAAATSYPAPNPDISAPANSNKNQQQNKAIHDAKELHKFA</sequence>
<keyword evidence="3" id="KW-1185">Reference proteome</keyword>
<evidence type="ECO:0000313" key="3">
    <source>
        <dbReference type="Proteomes" id="UP001141806"/>
    </source>
</evidence>
<dbReference type="Proteomes" id="UP001141806">
    <property type="component" value="Unassembled WGS sequence"/>
</dbReference>
<dbReference type="OrthoDB" id="1741022at2759"/>
<comment type="caution">
    <text evidence="2">The sequence shown here is derived from an EMBL/GenBank/DDBJ whole genome shotgun (WGS) entry which is preliminary data.</text>
</comment>
<protein>
    <submittedName>
        <fullName evidence="2">Uncharacterized protein</fullName>
    </submittedName>
</protein>